<dbReference type="Proteomes" id="UP000265427">
    <property type="component" value="Unassembled WGS sequence"/>
</dbReference>
<evidence type="ECO:0000313" key="3">
    <source>
        <dbReference type="EMBL" id="RHY73334.1"/>
    </source>
</evidence>
<name>A0A397E3V8_APHAT</name>
<dbReference type="Proteomes" id="UP000266239">
    <property type="component" value="Unassembled WGS sequence"/>
</dbReference>
<comment type="caution">
    <text evidence="3">The sequence shown here is derived from an EMBL/GenBank/DDBJ whole genome shotgun (WGS) entry which is preliminary data.</text>
</comment>
<dbReference type="EMBL" id="QUTC01002654">
    <property type="protein sequence ID" value="RHY73334.1"/>
    <property type="molecule type" value="Genomic_DNA"/>
</dbReference>
<protein>
    <submittedName>
        <fullName evidence="3">Uncharacterized protein</fullName>
    </submittedName>
</protein>
<dbReference type="EMBL" id="QUTA01002275">
    <property type="protein sequence ID" value="RHY27847.1"/>
    <property type="molecule type" value="Genomic_DNA"/>
</dbReference>
<sequence>MNAIEEKIEAAVVGFDPSPRSLYTVANLEGEATWITFVLHDLFVPFISTNEMSQMLAACCTLITWVGLTALELLSPRLPSRTCTIGATRCRRLCHGGMITLGKFVFDLKLWMIYHPLRHERGSYTFASTIFQQPTKVDDAPLANESTIRRRRLRLRACIGLGYVITTITGSYSYLELSKNDFSNDYLWTSFDATGTLTCWYNNNLQMTTALSLQLTSTPFRDLSLPYNSSEPPMLMVPLYVSSIHTNTLTNVVQSVRRMDGCALPWNHSPYCYVDFNRRNVNSVAGEVQSWQARNVTHYMLVPQDLVDVVKLAIEVLGGVGAQQEYLGAPVVSGFDSMPSAWDAYGVVADNILCGVGKVSIHRVCEVAALDFRSCAMPKPCTYVGQFSRFVGLIAAAVAMTMLCYPFERL</sequence>
<evidence type="ECO:0000313" key="1">
    <source>
        <dbReference type="EMBL" id="RHY04193.1"/>
    </source>
</evidence>
<reference evidence="4 5" key="1">
    <citation type="submission" date="2018-08" db="EMBL/GenBank/DDBJ databases">
        <title>Aphanomyces genome sequencing and annotation.</title>
        <authorList>
            <person name="Minardi D."/>
            <person name="Oidtmann B."/>
            <person name="Van Der Giezen M."/>
            <person name="Studholme D.J."/>
        </authorList>
    </citation>
    <scope>NUCLEOTIDE SEQUENCE [LARGE SCALE GENOMIC DNA]</scope>
    <source>
        <strain evidence="1 4">Kv</strain>
        <strain evidence="3 5">SA</strain>
        <strain evidence="2 6">Yx</strain>
    </source>
</reference>
<dbReference type="EMBL" id="QUSZ01006904">
    <property type="protein sequence ID" value="RHY04193.1"/>
    <property type="molecule type" value="Genomic_DNA"/>
</dbReference>
<evidence type="ECO:0000313" key="2">
    <source>
        <dbReference type="EMBL" id="RHY27847.1"/>
    </source>
</evidence>
<dbReference type="VEuPathDB" id="FungiDB:H257_16506"/>
<dbReference type="Proteomes" id="UP000265716">
    <property type="component" value="Unassembled WGS sequence"/>
</dbReference>
<gene>
    <name evidence="2" type="ORF">DYB25_013029</name>
    <name evidence="1" type="ORF">DYB36_005150</name>
    <name evidence="3" type="ORF">DYB38_013271</name>
</gene>
<proteinExistence type="predicted"/>
<organism evidence="3 5">
    <name type="scientific">Aphanomyces astaci</name>
    <name type="common">Crayfish plague agent</name>
    <dbReference type="NCBI Taxonomy" id="112090"/>
    <lineage>
        <taxon>Eukaryota</taxon>
        <taxon>Sar</taxon>
        <taxon>Stramenopiles</taxon>
        <taxon>Oomycota</taxon>
        <taxon>Saprolegniomycetes</taxon>
        <taxon>Saprolegniales</taxon>
        <taxon>Verrucalvaceae</taxon>
        <taxon>Aphanomyces</taxon>
    </lineage>
</organism>
<dbReference type="AlphaFoldDB" id="A0A397E3V8"/>
<accession>A0A397E3V8</accession>
<evidence type="ECO:0000313" key="4">
    <source>
        <dbReference type="Proteomes" id="UP000265427"/>
    </source>
</evidence>
<evidence type="ECO:0000313" key="5">
    <source>
        <dbReference type="Proteomes" id="UP000265716"/>
    </source>
</evidence>
<evidence type="ECO:0000313" key="6">
    <source>
        <dbReference type="Proteomes" id="UP000266239"/>
    </source>
</evidence>